<dbReference type="PRINTS" id="PR01415">
    <property type="entry name" value="ANKYRIN"/>
</dbReference>
<dbReference type="EMBL" id="DS985245">
    <property type="protein sequence ID" value="EDV24717.1"/>
    <property type="molecule type" value="Genomic_DNA"/>
</dbReference>
<dbReference type="OrthoDB" id="20872at2759"/>
<evidence type="ECO:0000256" key="3">
    <source>
        <dbReference type="PROSITE-ProRule" id="PRU00023"/>
    </source>
</evidence>
<dbReference type="AlphaFoldDB" id="B3RWL8"/>
<dbReference type="Gene3D" id="1.25.40.20">
    <property type="entry name" value="Ankyrin repeat-containing domain"/>
    <property type="match status" value="1"/>
</dbReference>
<gene>
    <name evidence="4" type="ORF">TRIADDRAFT_26100</name>
</gene>
<evidence type="ECO:0000313" key="5">
    <source>
        <dbReference type="Proteomes" id="UP000009022"/>
    </source>
</evidence>
<evidence type="ECO:0000256" key="2">
    <source>
        <dbReference type="ARBA" id="ARBA00023043"/>
    </source>
</evidence>
<protein>
    <submittedName>
        <fullName evidence="4">Uncharacterized protein</fullName>
    </submittedName>
</protein>
<dbReference type="PANTHER" id="PTHR24126:SF14">
    <property type="entry name" value="ANK_REP_REGION DOMAIN-CONTAINING PROTEIN"/>
    <property type="match status" value="1"/>
</dbReference>
<dbReference type="PROSITE" id="PS50088">
    <property type="entry name" value="ANK_REPEAT"/>
    <property type="match status" value="3"/>
</dbReference>
<keyword evidence="5" id="KW-1185">Reference proteome</keyword>
<dbReference type="Pfam" id="PF12796">
    <property type="entry name" value="Ank_2"/>
    <property type="match status" value="1"/>
</dbReference>
<name>B3RWL8_TRIAD</name>
<dbReference type="SUPFAM" id="SSF48403">
    <property type="entry name" value="Ankyrin repeat"/>
    <property type="match status" value="1"/>
</dbReference>
<proteinExistence type="predicted"/>
<dbReference type="InterPro" id="IPR036770">
    <property type="entry name" value="Ankyrin_rpt-contain_sf"/>
</dbReference>
<evidence type="ECO:0000256" key="1">
    <source>
        <dbReference type="ARBA" id="ARBA00022737"/>
    </source>
</evidence>
<keyword evidence="2 3" id="KW-0040">ANK repeat</keyword>
<organism evidence="4 5">
    <name type="scientific">Trichoplax adhaerens</name>
    <name type="common">Trichoplax reptans</name>
    <dbReference type="NCBI Taxonomy" id="10228"/>
    <lineage>
        <taxon>Eukaryota</taxon>
        <taxon>Metazoa</taxon>
        <taxon>Placozoa</taxon>
        <taxon>Uniplacotomia</taxon>
        <taxon>Trichoplacea</taxon>
        <taxon>Trichoplacidae</taxon>
        <taxon>Trichoplax</taxon>
    </lineage>
</organism>
<reference evidence="4 5" key="1">
    <citation type="journal article" date="2008" name="Nature">
        <title>The Trichoplax genome and the nature of placozoans.</title>
        <authorList>
            <person name="Srivastava M."/>
            <person name="Begovic E."/>
            <person name="Chapman J."/>
            <person name="Putnam N.H."/>
            <person name="Hellsten U."/>
            <person name="Kawashima T."/>
            <person name="Kuo A."/>
            <person name="Mitros T."/>
            <person name="Salamov A."/>
            <person name="Carpenter M.L."/>
            <person name="Signorovitch A.Y."/>
            <person name="Moreno M.A."/>
            <person name="Kamm K."/>
            <person name="Grimwood J."/>
            <person name="Schmutz J."/>
            <person name="Shapiro H."/>
            <person name="Grigoriev I.V."/>
            <person name="Buss L.W."/>
            <person name="Schierwater B."/>
            <person name="Dellaporta S.L."/>
            <person name="Rokhsar D.S."/>
        </authorList>
    </citation>
    <scope>NUCLEOTIDE SEQUENCE [LARGE SCALE GENOMIC DNA]</scope>
    <source>
        <strain evidence="4 5">Grell-BS-1999</strain>
    </source>
</reference>
<accession>B3RWL8</accession>
<dbReference type="InParanoid" id="B3RWL8"/>
<dbReference type="PhylomeDB" id="B3RWL8"/>
<dbReference type="GeneID" id="6753820"/>
<evidence type="ECO:0000313" key="4">
    <source>
        <dbReference type="EMBL" id="EDV24717.1"/>
    </source>
</evidence>
<dbReference type="KEGG" id="tad:TRIADDRAFT_26100"/>
<dbReference type="PROSITE" id="PS50297">
    <property type="entry name" value="ANK_REP_REGION"/>
    <property type="match status" value="3"/>
</dbReference>
<dbReference type="SMART" id="SM00248">
    <property type="entry name" value="ANK"/>
    <property type="match status" value="4"/>
</dbReference>
<feature type="repeat" description="ANK" evidence="3">
    <location>
        <begin position="111"/>
        <end position="141"/>
    </location>
</feature>
<dbReference type="InterPro" id="IPR002110">
    <property type="entry name" value="Ankyrin_rpt"/>
</dbReference>
<dbReference type="OMA" id="CMHYLAE"/>
<dbReference type="RefSeq" id="XP_002112607.1">
    <property type="nucleotide sequence ID" value="XM_002112571.1"/>
</dbReference>
<dbReference type="Pfam" id="PF00023">
    <property type="entry name" value="Ank"/>
    <property type="match status" value="1"/>
</dbReference>
<feature type="repeat" description="ANK" evidence="3">
    <location>
        <begin position="10"/>
        <end position="42"/>
    </location>
</feature>
<keyword evidence="1" id="KW-0677">Repeat</keyword>
<dbReference type="STRING" id="10228.B3RWL8"/>
<dbReference type="eggNOG" id="KOG2319">
    <property type="taxonomic scope" value="Eukaryota"/>
</dbReference>
<dbReference type="PANTHER" id="PTHR24126">
    <property type="entry name" value="ANKYRIN REPEAT, PH AND SEC7 DOMAIN CONTAINING PROTEIN SECG-RELATED"/>
    <property type="match status" value="1"/>
</dbReference>
<dbReference type="Proteomes" id="UP000009022">
    <property type="component" value="Unassembled WGS sequence"/>
</dbReference>
<feature type="non-terminal residue" evidence="4">
    <location>
        <position position="1"/>
    </location>
</feature>
<dbReference type="CTD" id="6753820"/>
<dbReference type="HOGENOM" id="CLU_000134_18_0_1"/>
<sequence length="141" mass="15391">GADIEARDNRGQTPLLLAVINGYTPVIKKLLELGADIATTDSNGRHCMHYLAEKSDVSNILALYENGTSLDTVDEEGNTLLHIAAKGNHRDTVKLILQATKAKDINIRNAFGQKPIHIAAKYGHNRVVHNMIRNGADINSK</sequence>
<feature type="repeat" description="ANK" evidence="3">
    <location>
        <begin position="76"/>
        <end position="98"/>
    </location>
</feature>